<feature type="non-terminal residue" evidence="2">
    <location>
        <position position="1"/>
    </location>
</feature>
<protein>
    <submittedName>
        <fullName evidence="2">Uncharacterized protein</fullName>
    </submittedName>
</protein>
<evidence type="ECO:0000256" key="1">
    <source>
        <dbReference type="SAM" id="MobiDB-lite"/>
    </source>
</evidence>
<evidence type="ECO:0000313" key="2">
    <source>
        <dbReference type="EMBL" id="CAJ1409966.1"/>
    </source>
</evidence>
<keyword evidence="3" id="KW-1185">Reference proteome</keyword>
<evidence type="ECO:0000313" key="3">
    <source>
        <dbReference type="Proteomes" id="UP001178507"/>
    </source>
</evidence>
<organism evidence="2 3">
    <name type="scientific">Effrenium voratum</name>
    <dbReference type="NCBI Taxonomy" id="2562239"/>
    <lineage>
        <taxon>Eukaryota</taxon>
        <taxon>Sar</taxon>
        <taxon>Alveolata</taxon>
        <taxon>Dinophyceae</taxon>
        <taxon>Suessiales</taxon>
        <taxon>Symbiodiniaceae</taxon>
        <taxon>Effrenium</taxon>
    </lineage>
</organism>
<feature type="region of interest" description="Disordered" evidence="1">
    <location>
        <begin position="95"/>
        <end position="157"/>
    </location>
</feature>
<sequence>MPNAVLGPGSQNGAPVRSRRLGGLSRFGRFSMRLNGGQDFSRTCSAGQSHTTAGTALQNALLGSGRAKACESKESLWLPAQALCSTQLPNSTIGARARSFGPSGAPRPEEVRTQRLPAPATPWVPSAPSQPRERPASGRVRAQTDPGVKPPAGMRTPRAVRAWQSADEAMAAEIRTRPPGGGPDVAVAEDAGWAPNRQFSPEELRYNPITHQVEVFVNVDGDVQKCLPTAEEYREMLLRLESAAPHKGRRKGLSEFVDLCCAGRARPNPHIKAAYQQNRRVFQKQRGPCTMEIAKGYPGNPRVFECWPRREGK</sequence>
<reference evidence="2" key="1">
    <citation type="submission" date="2023-08" db="EMBL/GenBank/DDBJ databases">
        <authorList>
            <person name="Chen Y."/>
            <person name="Shah S."/>
            <person name="Dougan E. K."/>
            <person name="Thang M."/>
            <person name="Chan C."/>
        </authorList>
    </citation>
    <scope>NUCLEOTIDE SEQUENCE</scope>
</reference>
<dbReference type="AlphaFoldDB" id="A0AA36JRR4"/>
<comment type="caution">
    <text evidence="2">The sequence shown here is derived from an EMBL/GenBank/DDBJ whole genome shotgun (WGS) entry which is preliminary data.</text>
</comment>
<dbReference type="EMBL" id="CAUJNA010003797">
    <property type="protein sequence ID" value="CAJ1409966.1"/>
    <property type="molecule type" value="Genomic_DNA"/>
</dbReference>
<proteinExistence type="predicted"/>
<accession>A0AA36JRR4</accession>
<gene>
    <name evidence="2" type="ORF">EVOR1521_LOCUS30925</name>
</gene>
<name>A0AA36JRR4_9DINO</name>
<dbReference type="Proteomes" id="UP001178507">
    <property type="component" value="Unassembled WGS sequence"/>
</dbReference>